<accession>A0A975XDJ4</accession>
<gene>
    <name evidence="2" type="ORF">CBM2587_B80220</name>
</gene>
<feature type="region of interest" description="Disordered" evidence="1">
    <location>
        <begin position="19"/>
        <end position="39"/>
    </location>
</feature>
<sequence>MLRKALGLRRAGMAQAASEANALYPKRPSGRDHDSPIGC</sequence>
<evidence type="ECO:0000313" key="2">
    <source>
        <dbReference type="EMBL" id="SOY66943.1"/>
    </source>
</evidence>
<evidence type="ECO:0000256" key="1">
    <source>
        <dbReference type="SAM" id="MobiDB-lite"/>
    </source>
</evidence>
<evidence type="ECO:0000313" key="3">
    <source>
        <dbReference type="Proteomes" id="UP000256780"/>
    </source>
</evidence>
<dbReference type="AlphaFoldDB" id="A0A975XDJ4"/>
<feature type="compositionally biased region" description="Basic and acidic residues" evidence="1">
    <location>
        <begin position="29"/>
        <end position="39"/>
    </location>
</feature>
<name>A0A975XDJ4_9BURK</name>
<reference evidence="2 3" key="1">
    <citation type="submission" date="2018-01" db="EMBL/GenBank/DDBJ databases">
        <authorList>
            <person name="Clerissi C."/>
        </authorList>
    </citation>
    <scope>NUCLEOTIDE SEQUENCE [LARGE SCALE GENOMIC DNA]</scope>
    <source>
        <strain evidence="2">Cupriavidus sp. LMG 19464</strain>
    </source>
</reference>
<organism evidence="2 3">
    <name type="scientific">Cupriavidus taiwanensis</name>
    <dbReference type="NCBI Taxonomy" id="164546"/>
    <lineage>
        <taxon>Bacteria</taxon>
        <taxon>Pseudomonadati</taxon>
        <taxon>Pseudomonadota</taxon>
        <taxon>Betaproteobacteria</taxon>
        <taxon>Burkholderiales</taxon>
        <taxon>Burkholderiaceae</taxon>
        <taxon>Cupriavidus</taxon>
    </lineage>
</organism>
<proteinExistence type="predicted"/>
<dbReference type="Proteomes" id="UP000256780">
    <property type="component" value="Chromosome CBM2587_b"/>
</dbReference>
<comment type="caution">
    <text evidence="2">The sequence shown here is derived from an EMBL/GenBank/DDBJ whole genome shotgun (WGS) entry which is preliminary data.</text>
</comment>
<protein>
    <submittedName>
        <fullName evidence="2">Uncharacterized protein</fullName>
    </submittedName>
</protein>
<dbReference type="EMBL" id="OFSQ01000037">
    <property type="protein sequence ID" value="SOY66943.1"/>
    <property type="molecule type" value="Genomic_DNA"/>
</dbReference>